<evidence type="ECO:0008006" key="7">
    <source>
        <dbReference type="Google" id="ProtNLM"/>
    </source>
</evidence>
<feature type="chain" id="PRO_5047006834" description="Tachylectin 2 domain-containing protein" evidence="2">
    <location>
        <begin position="37"/>
        <end position="698"/>
    </location>
</feature>
<evidence type="ECO:0000259" key="3">
    <source>
        <dbReference type="Pfam" id="PF14517"/>
    </source>
</evidence>
<feature type="domain" description="Tachylectin 2" evidence="3">
    <location>
        <begin position="61"/>
        <end position="291"/>
    </location>
</feature>
<accession>A0ABP3HIC5</accession>
<evidence type="ECO:0000256" key="2">
    <source>
        <dbReference type="SAM" id="SignalP"/>
    </source>
</evidence>
<dbReference type="Gene3D" id="2.120.10.70">
    <property type="entry name" value="Fucose-specific lectin"/>
    <property type="match status" value="1"/>
</dbReference>
<name>A0ABP3HIC5_9ACTN</name>
<dbReference type="InterPro" id="IPR023294">
    <property type="entry name" value="Tachylectin2"/>
</dbReference>
<evidence type="ECO:0000256" key="1">
    <source>
        <dbReference type="SAM" id="MobiDB-lite"/>
    </source>
</evidence>
<evidence type="ECO:0000313" key="6">
    <source>
        <dbReference type="Proteomes" id="UP001500063"/>
    </source>
</evidence>
<dbReference type="Pfam" id="PF14517">
    <property type="entry name" value="Tachylectin"/>
    <property type="match status" value="1"/>
</dbReference>
<dbReference type="Gene3D" id="2.115.10.10">
    <property type="entry name" value="Tachylectin 2"/>
    <property type="match status" value="2"/>
</dbReference>
<organism evidence="5 6">
    <name type="scientific">Streptomyces blastmyceticus</name>
    <dbReference type="NCBI Taxonomy" id="68180"/>
    <lineage>
        <taxon>Bacteria</taxon>
        <taxon>Bacillati</taxon>
        <taxon>Actinomycetota</taxon>
        <taxon>Actinomycetes</taxon>
        <taxon>Kitasatosporales</taxon>
        <taxon>Streptomycetaceae</taxon>
        <taxon>Streptomyces</taxon>
    </lineage>
</organism>
<dbReference type="EMBL" id="BAAABW010000026">
    <property type="protein sequence ID" value="GAA0370402.1"/>
    <property type="molecule type" value="Genomic_DNA"/>
</dbReference>
<dbReference type="InterPro" id="IPR036813">
    <property type="entry name" value="Tachylectin2_sf"/>
</dbReference>
<dbReference type="InterPro" id="IPR058502">
    <property type="entry name" value="PLL-like_beta-prop"/>
</dbReference>
<keyword evidence="6" id="KW-1185">Reference proteome</keyword>
<comment type="caution">
    <text evidence="5">The sequence shown here is derived from an EMBL/GenBank/DDBJ whole genome shotgun (WGS) entry which is preliminary data.</text>
</comment>
<dbReference type="Pfam" id="PF26607">
    <property type="entry name" value="DUF8189"/>
    <property type="match status" value="2"/>
</dbReference>
<feature type="domain" description="PLL-like beta propeller" evidence="4">
    <location>
        <begin position="506"/>
        <end position="652"/>
    </location>
</feature>
<feature type="region of interest" description="Disordered" evidence="1">
    <location>
        <begin position="663"/>
        <end position="698"/>
    </location>
</feature>
<gene>
    <name evidence="5" type="ORF">GCM10010319_55510</name>
</gene>
<proteinExistence type="predicted"/>
<dbReference type="SUPFAM" id="SSF89372">
    <property type="entry name" value="Fucose-specific lectin"/>
    <property type="match status" value="1"/>
</dbReference>
<feature type="domain" description="PLL-like beta propeller" evidence="4">
    <location>
        <begin position="365"/>
        <end position="454"/>
    </location>
</feature>
<reference evidence="6" key="1">
    <citation type="journal article" date="2019" name="Int. J. Syst. Evol. Microbiol.">
        <title>The Global Catalogue of Microorganisms (GCM) 10K type strain sequencing project: providing services to taxonomists for standard genome sequencing and annotation.</title>
        <authorList>
            <consortium name="The Broad Institute Genomics Platform"/>
            <consortium name="The Broad Institute Genome Sequencing Center for Infectious Disease"/>
            <person name="Wu L."/>
            <person name="Ma J."/>
        </authorList>
    </citation>
    <scope>NUCLEOTIDE SEQUENCE [LARGE SCALE GENOMIC DNA]</scope>
    <source>
        <strain evidence="6">JCM 4565</strain>
    </source>
</reference>
<dbReference type="Proteomes" id="UP001500063">
    <property type="component" value="Unassembled WGS sequence"/>
</dbReference>
<dbReference type="RefSeq" id="WP_344121992.1">
    <property type="nucleotide sequence ID" value="NZ_BAAABW010000026.1"/>
</dbReference>
<evidence type="ECO:0000313" key="5">
    <source>
        <dbReference type="EMBL" id="GAA0370402.1"/>
    </source>
</evidence>
<evidence type="ECO:0000259" key="4">
    <source>
        <dbReference type="Pfam" id="PF26607"/>
    </source>
</evidence>
<feature type="signal peptide" evidence="2">
    <location>
        <begin position="1"/>
        <end position="36"/>
    </location>
</feature>
<protein>
    <recommendedName>
        <fullName evidence="7">Tachylectin 2 domain-containing protein</fullName>
    </recommendedName>
</protein>
<keyword evidence="2" id="KW-0732">Signal</keyword>
<dbReference type="SUPFAM" id="SSF50934">
    <property type="entry name" value="Tachylectin-2"/>
    <property type="match status" value="2"/>
</dbReference>
<sequence length="698" mass="75353">MPKSRFRPSASRAAALTLAAVTALPLGLVCAPTASADSIPATAAPSAQVSCRPQTELYGAATDGPLKYYAHADPANGSFNWPVINKQIGGGGWQAPRLTLGGAGGWFYSINSEGNLFRYRYDPAANSGEHDRGEKIDDGWGAFIAPARRNRVTVDDRGNIFAVFDDGSLRFYQYDQKTGAVLPGRGRIIDPVGWGEYDLIVAAGDGLIFARKGGDLYRYRFDVDRQQWLDVKVPAWAVGWQNLREIRSAGGGTLYALHQDGTLFWYRWDQNAGAWVDTSRRKSGWGFQVFQGIAMRTDACHAPAQPEPAPVTPRPRIPAAVRQGKDQLIQQFYVDERGWLIQGTQREINDIGTVVYTVVPGAQNMIDQPVVTEQADGTPMAFVLGKDGHIYMTKRQPGATWSPLTDLGGNFAAAPTVLRNSKGMVAVHAFGRDGKLWYLNQRAANSEDFIPWRTQDAYSPVAAGYERATFAGASQATVVDGESDRPFVLGIDKQGRLGVNRADDQRNGWWVWGVSDVTGLTGTPVAARGADGRMMAFARNKDGEIWVANESARSSGGKTLNGFFGDGAVIPGVKTDGSPVVVVNKDKTLGVVVRDDKGYVRYAAQRPDGSFGGWSLVWSGKAATDPSIVQLGDGRWGVFFLDTEGVERMYWLSAANGSTALAAPGARTKRSIEPESRFTGGPTAKQGAGRPTANTATK</sequence>